<sequence>MYTEHLTSERRAAVMAALEVVPTLLAELDITLSRTDAITSADSLGYVRTTRAEQVLPFNSGAAKAHRDIAGVLTNYAAKVSAAIAQRAPVTAREQCQFLIRHLPPMPDDSDALVGLDSALSRAIRLGYRTIDRPESRVRVGNCECGRGLSAQSDADLVRCEGCGTVVAVRRRRREMLDQAREIMGTAAQLARLLSDSSGDRISAERIRQWARRGKLTGHVVGSGTVYRLGDVIELCELPQGDYRGSA</sequence>
<name>A0A5N5E5L9_RHOER</name>
<evidence type="ECO:0000313" key="2">
    <source>
        <dbReference type="Proteomes" id="UP000325576"/>
    </source>
</evidence>
<organism evidence="1 2">
    <name type="scientific">Rhodococcus erythropolis</name>
    <name type="common">Arthrobacter picolinophilus</name>
    <dbReference type="NCBI Taxonomy" id="1833"/>
    <lineage>
        <taxon>Bacteria</taxon>
        <taxon>Bacillati</taxon>
        <taxon>Actinomycetota</taxon>
        <taxon>Actinomycetes</taxon>
        <taxon>Mycobacteriales</taxon>
        <taxon>Nocardiaceae</taxon>
        <taxon>Rhodococcus</taxon>
        <taxon>Rhodococcus erythropolis group</taxon>
    </lineage>
</organism>
<dbReference type="Proteomes" id="UP000325576">
    <property type="component" value="Unassembled WGS sequence"/>
</dbReference>
<evidence type="ECO:0000313" key="1">
    <source>
        <dbReference type="EMBL" id="KAB2584840.1"/>
    </source>
</evidence>
<accession>A0A5N5E5L9</accession>
<dbReference type="EMBL" id="MRBO01000398">
    <property type="protein sequence ID" value="KAB2584840.1"/>
    <property type="molecule type" value="Genomic_DNA"/>
</dbReference>
<protein>
    <submittedName>
        <fullName evidence="1">Uncharacterized protein</fullName>
    </submittedName>
</protein>
<reference evidence="1 2" key="1">
    <citation type="journal article" date="2017" name="Poromechanics V (2013)">
        <title>Genomic Characterization of the Arsenic-Tolerant Actinobacterium, &lt;i&gt;Rhodococcus erythropolis&lt;/i&gt; S43.</title>
        <authorList>
            <person name="Retamal-Morales G."/>
            <person name="Mehnert M."/>
            <person name="Schwabe R."/>
            <person name="Tischler D."/>
            <person name="Schloemann M."/>
            <person name="Levican G.J."/>
        </authorList>
    </citation>
    <scope>NUCLEOTIDE SEQUENCE [LARGE SCALE GENOMIC DNA]</scope>
    <source>
        <strain evidence="1 2">S43</strain>
    </source>
</reference>
<gene>
    <name evidence="1" type="ORF">BS297_13550</name>
</gene>
<dbReference type="AlphaFoldDB" id="A0A5N5E5L9"/>
<comment type="caution">
    <text evidence="1">The sequence shown here is derived from an EMBL/GenBank/DDBJ whole genome shotgun (WGS) entry which is preliminary data.</text>
</comment>
<proteinExistence type="predicted"/>
<dbReference type="RefSeq" id="WP_151531397.1">
    <property type="nucleotide sequence ID" value="NZ_JBNQFS010000001.1"/>
</dbReference>